<comment type="subcellular location">
    <subcellularLocation>
        <location evidence="1">Cytoplasm</location>
    </subcellularLocation>
</comment>
<dbReference type="SUPFAM" id="SSF52540">
    <property type="entry name" value="P-loop containing nucleoside triphosphate hydrolases"/>
    <property type="match status" value="1"/>
</dbReference>
<evidence type="ECO:0000256" key="9">
    <source>
        <dbReference type="ARBA" id="ARBA00023015"/>
    </source>
</evidence>
<keyword evidence="21" id="KW-1185">Reference proteome</keyword>
<evidence type="ECO:0000256" key="11">
    <source>
        <dbReference type="ARBA" id="ARBA00023159"/>
    </source>
</evidence>
<evidence type="ECO:0000313" key="21">
    <source>
        <dbReference type="Proteomes" id="UP000546464"/>
    </source>
</evidence>
<evidence type="ECO:0000256" key="14">
    <source>
        <dbReference type="ARBA" id="ARBA00029881"/>
    </source>
</evidence>
<dbReference type="InterPro" id="IPR027417">
    <property type="entry name" value="P-loop_NTPase"/>
</dbReference>
<evidence type="ECO:0000256" key="6">
    <source>
        <dbReference type="ARBA" id="ARBA00022741"/>
    </source>
</evidence>
<dbReference type="Gene3D" id="3.40.50.300">
    <property type="entry name" value="P-loop containing nucleotide triphosphate hydrolases"/>
    <property type="match status" value="1"/>
</dbReference>
<dbReference type="RefSeq" id="WP_185675792.1">
    <property type="nucleotide sequence ID" value="NZ_JACHVB010000034.1"/>
</dbReference>
<feature type="region of interest" description="Disordered" evidence="17">
    <location>
        <begin position="399"/>
        <end position="453"/>
    </location>
</feature>
<evidence type="ECO:0000256" key="12">
    <source>
        <dbReference type="ARBA" id="ARBA00023163"/>
    </source>
</evidence>
<dbReference type="GO" id="GO:0043565">
    <property type="term" value="F:sequence-specific DNA binding"/>
    <property type="evidence" value="ECO:0007669"/>
    <property type="project" value="InterPro"/>
</dbReference>
<protein>
    <recommendedName>
        <fullName evidence="2">DNA-binding transcriptional regulator NtrC</fullName>
    </recommendedName>
    <alternativeName>
        <fullName evidence="14">Nitrogen regulation protein NR(I)</fullName>
    </alternativeName>
    <alternativeName>
        <fullName evidence="15">Nitrogen regulator I</fullName>
    </alternativeName>
</protein>
<dbReference type="SUPFAM" id="SSF52172">
    <property type="entry name" value="CheY-like"/>
    <property type="match status" value="1"/>
</dbReference>
<dbReference type="CDD" id="cd00009">
    <property type="entry name" value="AAA"/>
    <property type="match status" value="1"/>
</dbReference>
<reference evidence="20 21" key="1">
    <citation type="submission" date="2020-07" db="EMBL/GenBank/DDBJ databases">
        <authorList>
            <person name="Feng X."/>
        </authorList>
    </citation>
    <scope>NUCLEOTIDE SEQUENCE [LARGE SCALE GENOMIC DNA]</scope>
    <source>
        <strain evidence="20 21">JCM31066</strain>
    </source>
</reference>
<dbReference type="PROSITE" id="PS00675">
    <property type="entry name" value="SIGMA54_INTERACT_1"/>
    <property type="match status" value="1"/>
</dbReference>
<evidence type="ECO:0000256" key="17">
    <source>
        <dbReference type="SAM" id="MobiDB-lite"/>
    </source>
</evidence>
<evidence type="ECO:0000256" key="7">
    <source>
        <dbReference type="ARBA" id="ARBA00022840"/>
    </source>
</evidence>
<dbReference type="PROSITE" id="PS50110">
    <property type="entry name" value="RESPONSE_REGULATORY"/>
    <property type="match status" value="1"/>
</dbReference>
<dbReference type="InterPro" id="IPR002078">
    <property type="entry name" value="Sigma_54_int"/>
</dbReference>
<evidence type="ECO:0000256" key="4">
    <source>
        <dbReference type="ARBA" id="ARBA00022491"/>
    </source>
</evidence>
<dbReference type="InterPro" id="IPR001789">
    <property type="entry name" value="Sig_transdc_resp-reg_receiver"/>
</dbReference>
<dbReference type="InterPro" id="IPR002197">
    <property type="entry name" value="HTH_Fis"/>
</dbReference>
<dbReference type="InterPro" id="IPR011006">
    <property type="entry name" value="CheY-like_superfamily"/>
</dbReference>
<gene>
    <name evidence="20" type="ORF">H5P28_11225</name>
</gene>
<keyword evidence="11" id="KW-0010">Activator</keyword>
<dbReference type="PROSITE" id="PS00688">
    <property type="entry name" value="SIGMA54_INTERACT_3"/>
    <property type="match status" value="1"/>
</dbReference>
<dbReference type="PANTHER" id="PTHR32071:SF95">
    <property type="entry name" value="DNA-BINDING TRANSCRIPTIONAL REGULATOR NTRC"/>
    <property type="match status" value="1"/>
</dbReference>
<evidence type="ECO:0000256" key="13">
    <source>
        <dbReference type="ARBA" id="ARBA00023231"/>
    </source>
</evidence>
<dbReference type="Pfam" id="PF00072">
    <property type="entry name" value="Response_reg"/>
    <property type="match status" value="1"/>
</dbReference>
<dbReference type="InterPro" id="IPR009057">
    <property type="entry name" value="Homeodomain-like_sf"/>
</dbReference>
<keyword evidence="12" id="KW-0804">Transcription</keyword>
<dbReference type="Pfam" id="PF00158">
    <property type="entry name" value="Sigma54_activat"/>
    <property type="match status" value="1"/>
</dbReference>
<keyword evidence="13" id="KW-0535">Nitrogen fixation</keyword>
<proteinExistence type="predicted"/>
<dbReference type="GO" id="GO:0000160">
    <property type="term" value="P:phosphorelay signal transduction system"/>
    <property type="evidence" value="ECO:0007669"/>
    <property type="project" value="UniProtKB-KW"/>
</dbReference>
<dbReference type="GO" id="GO:0005524">
    <property type="term" value="F:ATP binding"/>
    <property type="evidence" value="ECO:0007669"/>
    <property type="project" value="UniProtKB-KW"/>
</dbReference>
<evidence type="ECO:0000256" key="2">
    <source>
        <dbReference type="ARBA" id="ARBA00019059"/>
    </source>
</evidence>
<dbReference type="FunFam" id="3.40.50.300:FF:000006">
    <property type="entry name" value="DNA-binding transcriptional regulator NtrC"/>
    <property type="match status" value="1"/>
</dbReference>
<feature type="modified residue" description="4-aspartylphosphate" evidence="16">
    <location>
        <position position="56"/>
    </location>
</feature>
<dbReference type="InterPro" id="IPR003593">
    <property type="entry name" value="AAA+_ATPase"/>
</dbReference>
<feature type="domain" description="Sigma-54 factor interaction" evidence="18">
    <location>
        <begin position="147"/>
        <end position="376"/>
    </location>
</feature>
<dbReference type="InterPro" id="IPR025662">
    <property type="entry name" value="Sigma_54_int_dom_ATP-bd_1"/>
</dbReference>
<dbReference type="GO" id="GO:0006355">
    <property type="term" value="P:regulation of DNA-templated transcription"/>
    <property type="evidence" value="ECO:0007669"/>
    <property type="project" value="InterPro"/>
</dbReference>
<keyword evidence="6" id="KW-0547">Nucleotide-binding</keyword>
<dbReference type="Pfam" id="PF02954">
    <property type="entry name" value="HTH_8"/>
    <property type="match status" value="1"/>
</dbReference>
<keyword evidence="3" id="KW-0963">Cytoplasm</keyword>
<dbReference type="Gene3D" id="3.40.50.2300">
    <property type="match status" value="1"/>
</dbReference>
<dbReference type="EMBL" id="JACHVB010000034">
    <property type="protein sequence ID" value="MBC2594830.1"/>
    <property type="molecule type" value="Genomic_DNA"/>
</dbReference>
<dbReference type="AlphaFoldDB" id="A0A842HF27"/>
<evidence type="ECO:0000256" key="5">
    <source>
        <dbReference type="ARBA" id="ARBA00022553"/>
    </source>
</evidence>
<evidence type="ECO:0000256" key="16">
    <source>
        <dbReference type="PROSITE-ProRule" id="PRU00169"/>
    </source>
</evidence>
<evidence type="ECO:0000256" key="8">
    <source>
        <dbReference type="ARBA" id="ARBA00023012"/>
    </source>
</evidence>
<dbReference type="SUPFAM" id="SSF46689">
    <property type="entry name" value="Homeodomain-like"/>
    <property type="match status" value="1"/>
</dbReference>
<dbReference type="PRINTS" id="PR01590">
    <property type="entry name" value="HTHFIS"/>
</dbReference>
<organism evidence="20 21">
    <name type="scientific">Ruficoccus amylovorans</name>
    <dbReference type="NCBI Taxonomy" id="1804625"/>
    <lineage>
        <taxon>Bacteria</taxon>
        <taxon>Pseudomonadati</taxon>
        <taxon>Verrucomicrobiota</taxon>
        <taxon>Opitutia</taxon>
        <taxon>Puniceicoccales</taxon>
        <taxon>Cerasicoccaceae</taxon>
        <taxon>Ruficoccus</taxon>
    </lineage>
</organism>
<keyword evidence="8" id="KW-0902">Two-component regulatory system</keyword>
<keyword evidence="4" id="KW-0678">Repressor</keyword>
<dbReference type="PANTHER" id="PTHR32071">
    <property type="entry name" value="TRANSCRIPTIONAL REGULATORY PROTEIN"/>
    <property type="match status" value="1"/>
</dbReference>
<dbReference type="SMART" id="SM00382">
    <property type="entry name" value="AAA"/>
    <property type="match status" value="1"/>
</dbReference>
<name>A0A842HF27_9BACT</name>
<dbReference type="PROSITE" id="PS50045">
    <property type="entry name" value="SIGMA54_INTERACT_4"/>
    <property type="match status" value="1"/>
</dbReference>
<dbReference type="Gene3D" id="1.10.8.60">
    <property type="match status" value="1"/>
</dbReference>
<keyword evidence="9" id="KW-0805">Transcription regulation</keyword>
<evidence type="ECO:0000259" key="19">
    <source>
        <dbReference type="PROSITE" id="PS50110"/>
    </source>
</evidence>
<keyword evidence="7" id="KW-0067">ATP-binding</keyword>
<feature type="domain" description="Response regulatory" evidence="19">
    <location>
        <begin position="7"/>
        <end position="121"/>
    </location>
</feature>
<evidence type="ECO:0000259" key="18">
    <source>
        <dbReference type="PROSITE" id="PS50045"/>
    </source>
</evidence>
<dbReference type="InterPro" id="IPR058031">
    <property type="entry name" value="AAA_lid_NorR"/>
</dbReference>
<dbReference type="InterPro" id="IPR025944">
    <property type="entry name" value="Sigma_54_int_dom_CS"/>
</dbReference>
<accession>A0A842HF27</accession>
<dbReference type="SMART" id="SM00448">
    <property type="entry name" value="REC"/>
    <property type="match status" value="1"/>
</dbReference>
<sequence length="551" mass="59466">MSTKSPVVLVIDDDSEIRYTLERILSARQYQVVTADSGEEGLKVAKEANPVVILLDNRMGGMTGIETLQHLRHACPKAMVILMTAFGTAQTAIEAMKFGAFDYIIKPFDVKKILGLIEKAVSAYEDSNQEKGGVAPILNSEDYKEGIVGSSEPMQEVLKIIGQVAASDATVMITGESGTGKELVARCIYQHSHRNGKAFIAVNCAAIPENLIESELFGHEKGSFTGATGQRKGKFELCDGGTIFLDEIGDMSPPTQTKILRALQEGEIQRVGGTETIKVDVRLIAATNKNLESMVAENTFREDLYYRLNVFRIRLPSLRERLEDIPMLVEYMLQKLVKNRKTRVSRVSTDALAILQAYNWPGNVRELENVMFRSAVLAQGDTILRKDLPAEIVTAVGGKVKTSHTPPPIPVADPSASTAQAGEPEAVAASDVETSETPEAETGSGVPGSAVEDVPLLGGAAADASGVPVGLPEDRSLEVVTAPRMTPDEAFDLAFATALERGETNVLVEVEKEIIRRALAHTGGNQAKAATILGITRATLKKRMDMYDITA</sequence>
<dbReference type="CDD" id="cd00156">
    <property type="entry name" value="REC"/>
    <property type="match status" value="1"/>
</dbReference>
<dbReference type="Proteomes" id="UP000546464">
    <property type="component" value="Unassembled WGS sequence"/>
</dbReference>
<comment type="caution">
    <text evidence="20">The sequence shown here is derived from an EMBL/GenBank/DDBJ whole genome shotgun (WGS) entry which is preliminary data.</text>
</comment>
<dbReference type="GO" id="GO:0005737">
    <property type="term" value="C:cytoplasm"/>
    <property type="evidence" value="ECO:0007669"/>
    <property type="project" value="UniProtKB-SubCell"/>
</dbReference>
<dbReference type="Pfam" id="PF25601">
    <property type="entry name" value="AAA_lid_14"/>
    <property type="match status" value="1"/>
</dbReference>
<evidence type="ECO:0000256" key="15">
    <source>
        <dbReference type="ARBA" id="ARBA00031910"/>
    </source>
</evidence>
<evidence type="ECO:0000256" key="10">
    <source>
        <dbReference type="ARBA" id="ARBA00023125"/>
    </source>
</evidence>
<keyword evidence="5 16" id="KW-0597">Phosphoprotein</keyword>
<evidence type="ECO:0000256" key="1">
    <source>
        <dbReference type="ARBA" id="ARBA00004496"/>
    </source>
</evidence>
<evidence type="ECO:0000256" key="3">
    <source>
        <dbReference type="ARBA" id="ARBA00022490"/>
    </source>
</evidence>
<dbReference type="Gene3D" id="1.10.10.60">
    <property type="entry name" value="Homeodomain-like"/>
    <property type="match status" value="1"/>
</dbReference>
<keyword evidence="10" id="KW-0238">DNA-binding</keyword>
<evidence type="ECO:0000313" key="20">
    <source>
        <dbReference type="EMBL" id="MBC2594830.1"/>
    </source>
</evidence>